<protein>
    <submittedName>
        <fullName evidence="2">Uncharacterized protein</fullName>
    </submittedName>
</protein>
<feature type="region of interest" description="Disordered" evidence="1">
    <location>
        <begin position="62"/>
        <end position="83"/>
    </location>
</feature>
<feature type="compositionally biased region" description="Basic residues" evidence="1">
    <location>
        <begin position="70"/>
        <end position="79"/>
    </location>
</feature>
<dbReference type="InParanoid" id="A0A0C2ZEY0"/>
<sequence>MARRILSHGTTYYFAKGIKIPPYQVPTGLSDQPVHSIETVLAALERGARAASKKWYRNCKRGGKECQQPKRTRKRRKVKANVVGEEKGESAKIVIERC</sequence>
<accession>A0A0C2ZEY0</accession>
<evidence type="ECO:0000313" key="3">
    <source>
        <dbReference type="Proteomes" id="UP000053989"/>
    </source>
</evidence>
<proteinExistence type="predicted"/>
<evidence type="ECO:0000256" key="1">
    <source>
        <dbReference type="SAM" id="MobiDB-lite"/>
    </source>
</evidence>
<dbReference type="EMBL" id="KN822255">
    <property type="protein sequence ID" value="KIM51477.1"/>
    <property type="molecule type" value="Genomic_DNA"/>
</dbReference>
<dbReference type="Proteomes" id="UP000053989">
    <property type="component" value="Unassembled WGS sequence"/>
</dbReference>
<keyword evidence="3" id="KW-1185">Reference proteome</keyword>
<name>A0A0C2ZEY0_9AGAM</name>
<organism evidence="2 3">
    <name type="scientific">Scleroderma citrinum Foug A</name>
    <dbReference type="NCBI Taxonomy" id="1036808"/>
    <lineage>
        <taxon>Eukaryota</taxon>
        <taxon>Fungi</taxon>
        <taxon>Dikarya</taxon>
        <taxon>Basidiomycota</taxon>
        <taxon>Agaricomycotina</taxon>
        <taxon>Agaricomycetes</taxon>
        <taxon>Agaricomycetidae</taxon>
        <taxon>Boletales</taxon>
        <taxon>Sclerodermatineae</taxon>
        <taxon>Sclerodermataceae</taxon>
        <taxon>Scleroderma</taxon>
    </lineage>
</organism>
<dbReference type="HOGENOM" id="CLU_2334873_0_0_1"/>
<evidence type="ECO:0000313" key="2">
    <source>
        <dbReference type="EMBL" id="KIM51477.1"/>
    </source>
</evidence>
<dbReference type="AlphaFoldDB" id="A0A0C2ZEY0"/>
<gene>
    <name evidence="2" type="ORF">SCLCIDRAFT_33400</name>
</gene>
<reference evidence="2 3" key="1">
    <citation type="submission" date="2014-04" db="EMBL/GenBank/DDBJ databases">
        <authorList>
            <consortium name="DOE Joint Genome Institute"/>
            <person name="Kuo A."/>
            <person name="Kohler A."/>
            <person name="Nagy L.G."/>
            <person name="Floudas D."/>
            <person name="Copeland A."/>
            <person name="Barry K.W."/>
            <person name="Cichocki N."/>
            <person name="Veneault-Fourrey C."/>
            <person name="LaButti K."/>
            <person name="Lindquist E.A."/>
            <person name="Lipzen A."/>
            <person name="Lundell T."/>
            <person name="Morin E."/>
            <person name="Murat C."/>
            <person name="Sun H."/>
            <person name="Tunlid A."/>
            <person name="Henrissat B."/>
            <person name="Grigoriev I.V."/>
            <person name="Hibbett D.S."/>
            <person name="Martin F."/>
            <person name="Nordberg H.P."/>
            <person name="Cantor M.N."/>
            <person name="Hua S.X."/>
        </authorList>
    </citation>
    <scope>NUCLEOTIDE SEQUENCE [LARGE SCALE GENOMIC DNA]</scope>
    <source>
        <strain evidence="2 3">Foug A</strain>
    </source>
</reference>
<reference evidence="3" key="2">
    <citation type="submission" date="2015-01" db="EMBL/GenBank/DDBJ databases">
        <title>Evolutionary Origins and Diversification of the Mycorrhizal Mutualists.</title>
        <authorList>
            <consortium name="DOE Joint Genome Institute"/>
            <consortium name="Mycorrhizal Genomics Consortium"/>
            <person name="Kohler A."/>
            <person name="Kuo A."/>
            <person name="Nagy L.G."/>
            <person name="Floudas D."/>
            <person name="Copeland A."/>
            <person name="Barry K.W."/>
            <person name="Cichocki N."/>
            <person name="Veneault-Fourrey C."/>
            <person name="LaButti K."/>
            <person name="Lindquist E.A."/>
            <person name="Lipzen A."/>
            <person name="Lundell T."/>
            <person name="Morin E."/>
            <person name="Murat C."/>
            <person name="Riley R."/>
            <person name="Ohm R."/>
            <person name="Sun H."/>
            <person name="Tunlid A."/>
            <person name="Henrissat B."/>
            <person name="Grigoriev I.V."/>
            <person name="Hibbett D.S."/>
            <person name="Martin F."/>
        </authorList>
    </citation>
    <scope>NUCLEOTIDE SEQUENCE [LARGE SCALE GENOMIC DNA]</scope>
    <source>
        <strain evidence="3">Foug A</strain>
    </source>
</reference>